<accession>A0A1X6MJD1</accession>
<evidence type="ECO:0000313" key="2">
    <source>
        <dbReference type="EMBL" id="OSX56346.1"/>
    </source>
</evidence>
<dbReference type="GeneID" id="36322190"/>
<dbReference type="STRING" id="670580.A0A1X6MJD1"/>
<dbReference type="Proteomes" id="UP000194127">
    <property type="component" value="Unassembled WGS sequence"/>
</dbReference>
<reference evidence="2 3" key="1">
    <citation type="submission" date="2017-04" db="EMBL/GenBank/DDBJ databases">
        <title>Genome Sequence of the Model Brown-Rot Fungus Postia placenta SB12.</title>
        <authorList>
            <consortium name="DOE Joint Genome Institute"/>
            <person name="Gaskell J."/>
            <person name="Kersten P."/>
            <person name="Larrondo L.F."/>
            <person name="Canessa P."/>
            <person name="Martinez D."/>
            <person name="Hibbett D."/>
            <person name="Schmoll M."/>
            <person name="Kubicek C.P."/>
            <person name="Martinez A.T."/>
            <person name="Yadav J."/>
            <person name="Master E."/>
            <person name="Magnuson J.K."/>
            <person name="James T."/>
            <person name="Yaver D."/>
            <person name="Berka R."/>
            <person name="Labutti K."/>
            <person name="Lipzen A."/>
            <person name="Aerts A."/>
            <person name="Barry K."/>
            <person name="Henrissat B."/>
            <person name="Blanchette R."/>
            <person name="Grigoriev I."/>
            <person name="Cullen D."/>
        </authorList>
    </citation>
    <scope>NUCLEOTIDE SEQUENCE [LARGE SCALE GENOMIC DNA]</scope>
    <source>
        <strain evidence="2 3">MAD-698-R-SB12</strain>
    </source>
</reference>
<dbReference type="EMBL" id="KZ110614">
    <property type="protein sequence ID" value="OSX56346.1"/>
    <property type="molecule type" value="Genomic_DNA"/>
</dbReference>
<feature type="region of interest" description="Disordered" evidence="1">
    <location>
        <begin position="1"/>
        <end position="39"/>
    </location>
</feature>
<dbReference type="RefSeq" id="XP_024333140.1">
    <property type="nucleotide sequence ID" value="XM_024477240.1"/>
</dbReference>
<organism evidence="2 3">
    <name type="scientific">Postia placenta MAD-698-R-SB12</name>
    <dbReference type="NCBI Taxonomy" id="670580"/>
    <lineage>
        <taxon>Eukaryota</taxon>
        <taxon>Fungi</taxon>
        <taxon>Dikarya</taxon>
        <taxon>Basidiomycota</taxon>
        <taxon>Agaricomycotina</taxon>
        <taxon>Agaricomycetes</taxon>
        <taxon>Polyporales</taxon>
        <taxon>Adustoporiaceae</taxon>
        <taxon>Rhodonia</taxon>
    </lineage>
</organism>
<dbReference type="AlphaFoldDB" id="A0A1X6MJD1"/>
<protein>
    <submittedName>
        <fullName evidence="2">Uncharacterized protein</fullName>
    </submittedName>
</protein>
<dbReference type="OrthoDB" id="10568250at2759"/>
<gene>
    <name evidence="2" type="ORF">POSPLADRAFT_1037614</name>
</gene>
<keyword evidence="3" id="KW-1185">Reference proteome</keyword>
<proteinExistence type="predicted"/>
<evidence type="ECO:0000313" key="3">
    <source>
        <dbReference type="Proteomes" id="UP000194127"/>
    </source>
</evidence>
<name>A0A1X6MJD1_9APHY</name>
<sequence length="112" mass="11865">MSQDSEMNLAEFHDPLTGTTPAPNPATPAFNVEPGPENSPALQALAQAVNAISGLATAQTTFATNQQVIQEAIAHLMASMQMPGTNRASVPPGSIRFHDPCTFNEHLHVYLA</sequence>
<evidence type="ECO:0000256" key="1">
    <source>
        <dbReference type="SAM" id="MobiDB-lite"/>
    </source>
</evidence>